<evidence type="ECO:0000313" key="2">
    <source>
        <dbReference type="Proteomes" id="UP000038045"/>
    </source>
</evidence>
<organism evidence="2 3">
    <name type="scientific">Parastrongyloides trichosuri</name>
    <name type="common">Possum-specific nematode worm</name>
    <dbReference type="NCBI Taxonomy" id="131310"/>
    <lineage>
        <taxon>Eukaryota</taxon>
        <taxon>Metazoa</taxon>
        <taxon>Ecdysozoa</taxon>
        <taxon>Nematoda</taxon>
        <taxon>Chromadorea</taxon>
        <taxon>Rhabditida</taxon>
        <taxon>Tylenchina</taxon>
        <taxon>Panagrolaimomorpha</taxon>
        <taxon>Strongyloidoidea</taxon>
        <taxon>Strongyloididae</taxon>
        <taxon>Parastrongyloides</taxon>
    </lineage>
</organism>
<evidence type="ECO:0000256" key="1">
    <source>
        <dbReference type="SAM" id="SignalP"/>
    </source>
</evidence>
<dbReference type="Proteomes" id="UP000038045">
    <property type="component" value="Unplaced"/>
</dbReference>
<dbReference type="AlphaFoldDB" id="A0A0N4ZHI2"/>
<protein>
    <submittedName>
        <fullName evidence="3">MAM domain-containing protein</fullName>
    </submittedName>
</protein>
<keyword evidence="2" id="KW-1185">Reference proteome</keyword>
<sequence length="628" mass="70568">MLLFFIVSFIILQISQEVTSNNDMNCDFQTSCCWKEPTLNPFINDILASDIIDLNWYRRTFKVGKSKPPPTKNYLLRSIGLNSTAISIYESCPFCSENGIVNIEFRHWQSPSTKFYVCFKEKNKPVEKENCELVNYILQSKLVDVEFEIPQKTKMTLVFMISNPSLKSEATVMIDHINVRTEYCGLNIKSLGKLTQKMSKFRKTEDESSIISSEINSPIVLTEVPPATSDKIISPSSQTISSNIDKKFLSTPKDIFEDSSVIKKTVSVKPLQVFGEKIIVQPTTPIPKLIVTTTPTVTFTFPTLAPIFSGLNIPSTGLFSFLPKTLQPMTPEFTGFNIKPSKIQKPLVELTTVTYGDMITRNNNNVIVTKKQNMIEVNAAPTLTSTSNTKNNTNDNPFVDMFGQEFAEFLDPSFETNNEENKEENLKITSEVNEQNLVQNKANTAMISSNEKQINNNPINIFDPKNQVCNTIGGCLFDRSFCSYHNVPDLANGGEFRAASVGQSRFIEARLSPGQVAVFETTTIMAEDHFVLFDVLEWVEGEKLSACCITPNRQPSEMVCPYETSTFQGPIEWKAARLVCPKGTTKLMFICENYGRTKGVCAIDNIRLHKTTDTAWSEPCQKNLLVSM</sequence>
<reference evidence="3" key="1">
    <citation type="submission" date="2017-02" db="UniProtKB">
        <authorList>
            <consortium name="WormBaseParasite"/>
        </authorList>
    </citation>
    <scope>IDENTIFICATION</scope>
</reference>
<name>A0A0N4ZHI2_PARTI</name>
<evidence type="ECO:0000313" key="3">
    <source>
        <dbReference type="WBParaSite" id="PTRK_0000738000.1"/>
    </source>
</evidence>
<proteinExistence type="predicted"/>
<dbReference type="WBParaSite" id="PTRK_0000738000.1">
    <property type="protein sequence ID" value="PTRK_0000738000.1"/>
    <property type="gene ID" value="PTRK_0000738000"/>
</dbReference>
<accession>A0A0N4ZHI2</accession>
<keyword evidence="1" id="KW-0732">Signal</keyword>
<feature type="chain" id="PRO_5005891865" evidence="1">
    <location>
        <begin position="21"/>
        <end position="628"/>
    </location>
</feature>
<feature type="signal peptide" evidence="1">
    <location>
        <begin position="1"/>
        <end position="20"/>
    </location>
</feature>